<dbReference type="InterPro" id="IPR036691">
    <property type="entry name" value="Endo/exonu/phosph_ase_sf"/>
</dbReference>
<evidence type="ECO:0000313" key="1">
    <source>
        <dbReference type="EMBL" id="CUG54262.1"/>
    </source>
</evidence>
<accession>A0A0S4IYF2</accession>
<dbReference type="EMBL" id="CYKH01000866">
    <property type="protein sequence ID" value="CUG54262.1"/>
    <property type="molecule type" value="Genomic_DNA"/>
</dbReference>
<gene>
    <name evidence="1" type="ORF">BSAL_80905</name>
</gene>
<dbReference type="PANTHER" id="PTHR12121">
    <property type="entry name" value="CARBON CATABOLITE REPRESSOR PROTEIN 4"/>
    <property type="match status" value="1"/>
</dbReference>
<organism evidence="1 2">
    <name type="scientific">Bodo saltans</name>
    <name type="common">Flagellated protozoan</name>
    <dbReference type="NCBI Taxonomy" id="75058"/>
    <lineage>
        <taxon>Eukaryota</taxon>
        <taxon>Discoba</taxon>
        <taxon>Euglenozoa</taxon>
        <taxon>Kinetoplastea</taxon>
        <taxon>Metakinetoplastina</taxon>
        <taxon>Eubodonida</taxon>
        <taxon>Bodonidae</taxon>
        <taxon>Bodo</taxon>
    </lineage>
</organism>
<dbReference type="VEuPathDB" id="TriTrypDB:BSAL_80905"/>
<keyword evidence="2" id="KW-1185">Reference proteome</keyword>
<dbReference type="PANTHER" id="PTHR12121:SF34">
    <property type="entry name" value="PROTEIN ANGEL"/>
    <property type="match status" value="1"/>
</dbReference>
<proteinExistence type="predicted"/>
<sequence>MLSNSTQAPPSELVTTFCSVCDVGIMGPPDGQNFLQHTSGKSHKKKAAAAGAVVTPTLTDNGSPLQHPPATAALMPSEWPPEAPFIQLTPSGPVRREELHRILSFRLISRDELSNGRHAVASGNVMPSPLASATDAQHFSHVVRTVLEHRPDVFVLQHVAGTALRELTRSFGRCLVAKDTYEWTPSPRFPEGTQPWTHHFLGYRRDKYRLLQQHPMMLHELVATRGRQDVFCEQSISGSHLAMDHAVAWVLLLEDIQQRNGAAPHRLLVVSVELPHGPDLVLFRECCARELQRHIGEMACSEAISKAPPSVVIVGDFGAPPVDDSLQRAPPLQGGGGAGSGVYQHLTSRSEPVWESLPLRLTRDTFTVALAYQPNSPAAADGAATPQRLFRCHAWFDCTPQWIGQHDQITSLDVYDVKVTSDRTRRVHKISVWDGSKLVALQPPSHFSPEATAGANVVSHIPVGPSVWNNINQRRGVIEWEEWGLLDAASPPSVDREASLSFVEAAVRVNGVHNAALMVLKEKPRRQRTCFRPGRWDDGISGMFRSAFSHYQLCCDGEQIPKSSPQEVEKLISQLEGALVPPQPAPYVGGPFVSSPPSTASADVNDIPNAILHRFLQPSSSGSPPLSTLQLSQLSAASTSLVRATCYNLRDWLRLHPSSPLCQTVSLTPVYEPLFTTFLPMRCDPLPGAVTPCRTNNFTTHFDRRRWQERFGGFEWGTYDYVLYLRDRMEVVKLARLPTLAEIGVSGNCGVMGALPSADLRYPSSHLPLCVEFWVPW</sequence>
<name>A0A0S4IYF2_BODSA</name>
<dbReference type="Gene3D" id="3.30.160.60">
    <property type="entry name" value="Classic Zinc Finger"/>
    <property type="match status" value="1"/>
</dbReference>
<protein>
    <submittedName>
        <fullName evidence="1">Uncharacterized protein</fullName>
    </submittedName>
</protein>
<dbReference type="Gene3D" id="3.60.10.10">
    <property type="entry name" value="Endonuclease/exonuclease/phosphatase"/>
    <property type="match status" value="1"/>
</dbReference>
<evidence type="ECO:0000313" key="2">
    <source>
        <dbReference type="Proteomes" id="UP000051952"/>
    </source>
</evidence>
<reference evidence="2" key="1">
    <citation type="submission" date="2015-09" db="EMBL/GenBank/DDBJ databases">
        <authorList>
            <consortium name="Pathogen Informatics"/>
        </authorList>
    </citation>
    <scope>NUCLEOTIDE SEQUENCE [LARGE SCALE GENOMIC DNA]</scope>
    <source>
        <strain evidence="2">Lake Konstanz</strain>
    </source>
</reference>
<dbReference type="AlphaFoldDB" id="A0A0S4IYF2"/>
<dbReference type="GO" id="GO:0000175">
    <property type="term" value="F:3'-5'-RNA exonuclease activity"/>
    <property type="evidence" value="ECO:0007669"/>
    <property type="project" value="TreeGrafter"/>
</dbReference>
<dbReference type="InterPro" id="IPR050410">
    <property type="entry name" value="CCR4/nocturin_mRNA_transcr"/>
</dbReference>
<dbReference type="Proteomes" id="UP000051952">
    <property type="component" value="Unassembled WGS sequence"/>
</dbReference>